<dbReference type="EMBL" id="JACGCM010001428">
    <property type="protein sequence ID" value="KAF6155136.1"/>
    <property type="molecule type" value="Genomic_DNA"/>
</dbReference>
<sequence>MYNVWAATNVLQQLERLSITAGFAKLGFRVGVRFENYGSTPEFDTLSIIGISGGQANIELWEISSFIQGEAQTAHCNCTESVPVAVLVFFRAGMRPSISTPGHGYLDDAVEAPRFHEGGFELTKKSLVLIP</sequence>
<organism evidence="1 2">
    <name type="scientific">Kingdonia uniflora</name>
    <dbReference type="NCBI Taxonomy" id="39325"/>
    <lineage>
        <taxon>Eukaryota</taxon>
        <taxon>Viridiplantae</taxon>
        <taxon>Streptophyta</taxon>
        <taxon>Embryophyta</taxon>
        <taxon>Tracheophyta</taxon>
        <taxon>Spermatophyta</taxon>
        <taxon>Magnoliopsida</taxon>
        <taxon>Ranunculales</taxon>
        <taxon>Circaeasteraceae</taxon>
        <taxon>Kingdonia</taxon>
    </lineage>
</organism>
<evidence type="ECO:0000313" key="2">
    <source>
        <dbReference type="Proteomes" id="UP000541444"/>
    </source>
</evidence>
<gene>
    <name evidence="1" type="ORF">GIB67_019662</name>
</gene>
<comment type="caution">
    <text evidence="1">The sequence shown here is derived from an EMBL/GenBank/DDBJ whole genome shotgun (WGS) entry which is preliminary data.</text>
</comment>
<dbReference type="AlphaFoldDB" id="A0A7J7MJS9"/>
<dbReference type="Proteomes" id="UP000541444">
    <property type="component" value="Unassembled WGS sequence"/>
</dbReference>
<keyword evidence="2" id="KW-1185">Reference proteome</keyword>
<evidence type="ECO:0000313" key="1">
    <source>
        <dbReference type="EMBL" id="KAF6155136.1"/>
    </source>
</evidence>
<accession>A0A7J7MJS9</accession>
<name>A0A7J7MJS9_9MAGN</name>
<protein>
    <submittedName>
        <fullName evidence="1">Uncharacterized protein</fullName>
    </submittedName>
</protein>
<reference evidence="1 2" key="1">
    <citation type="journal article" date="2020" name="IScience">
        <title>Genome Sequencing of the Endangered Kingdonia uniflora (Circaeasteraceae, Ranunculales) Reveals Potential Mechanisms of Evolutionary Specialization.</title>
        <authorList>
            <person name="Sun Y."/>
            <person name="Deng T."/>
            <person name="Zhang A."/>
            <person name="Moore M.J."/>
            <person name="Landis J.B."/>
            <person name="Lin N."/>
            <person name="Zhang H."/>
            <person name="Zhang X."/>
            <person name="Huang J."/>
            <person name="Zhang X."/>
            <person name="Sun H."/>
            <person name="Wang H."/>
        </authorList>
    </citation>
    <scope>NUCLEOTIDE SEQUENCE [LARGE SCALE GENOMIC DNA]</scope>
    <source>
        <strain evidence="1">TB1705</strain>
        <tissue evidence="1">Leaf</tissue>
    </source>
</reference>
<proteinExistence type="predicted"/>